<organism evidence="2 3">
    <name type="scientific">Rhynchosporium agropyri</name>
    <dbReference type="NCBI Taxonomy" id="914238"/>
    <lineage>
        <taxon>Eukaryota</taxon>
        <taxon>Fungi</taxon>
        <taxon>Dikarya</taxon>
        <taxon>Ascomycota</taxon>
        <taxon>Pezizomycotina</taxon>
        <taxon>Leotiomycetes</taxon>
        <taxon>Helotiales</taxon>
        <taxon>Ploettnerulaceae</taxon>
        <taxon>Rhynchosporium</taxon>
    </lineage>
</organism>
<keyword evidence="1" id="KW-0539">Nucleus</keyword>
<dbReference type="GO" id="GO:0000976">
    <property type="term" value="F:transcription cis-regulatory region binding"/>
    <property type="evidence" value="ECO:0007669"/>
    <property type="project" value="TreeGrafter"/>
</dbReference>
<dbReference type="GO" id="GO:0005634">
    <property type="term" value="C:nucleus"/>
    <property type="evidence" value="ECO:0007669"/>
    <property type="project" value="TreeGrafter"/>
</dbReference>
<gene>
    <name evidence="2" type="ORF">RAG0_08205</name>
</gene>
<dbReference type="EMBL" id="FJUX01000042">
    <property type="protein sequence ID" value="CZS99955.1"/>
    <property type="molecule type" value="Genomic_DNA"/>
</dbReference>
<dbReference type="PANTHER" id="PTHR37534">
    <property type="entry name" value="TRANSCRIPTIONAL ACTIVATOR PROTEIN UGA3"/>
    <property type="match status" value="1"/>
</dbReference>
<sequence length="601" mass="68740">MPYNSFAVLQSYRKELTWRHRDPSSDKRSMYGDFLSEDDRRNLPNWAETSGPPEPPGTHFLNATPDNYALLYASGDGSAPMSAIGSAKTTPTGSIKLERFEDYGILSSNASRRTSVAKIEPTITTRSVASFSTDASLVRRMDFTLNGAVKGPARAPATMFDVAFVHSRDLQYYNHYRAVFVYNIQVHSRFPSEVRPHCHAVYETQDPFERAAATFEPLYNAMLAVSALSMAHRERLDRIDALQYYQLAIEGLRQQTILDSMNMLYTHYFLLLYEVAACENRASLELGHMEQLARLMHWYFTTSVTDPSKVFGDQACPECTKITMTCIPAIMLYCDMHNLYMRRHEFTIIPDVMVTGFFEGVKADSGYPNIEARFSDAELSRKVIELNVLGGWATRVVRQTIEDFNRNDLTQLSELEPRFLELTAKIKVSNDWCARHAPQIPGDIYDPAYTSLPIYCQTTYDSSQYTIRQLQLYMHTSIFPKQRKQLTTRREEHIQFLAREILHLTRPRWGTVRPIAASNLVALFICGTVVTSPGEKEEVIRVIETMGAEASGRNFMRVVDALRALYMEQEKVKMNNGDERDIDWFVFLREKGLLDFSLFGI</sequence>
<accession>A0A1E1KPM9</accession>
<keyword evidence="3" id="KW-1185">Reference proteome</keyword>
<dbReference type="AlphaFoldDB" id="A0A1E1KPM9"/>
<proteinExistence type="predicted"/>
<protein>
    <submittedName>
        <fullName evidence="2">Uncharacterized protein</fullName>
    </submittedName>
</protein>
<evidence type="ECO:0000256" key="1">
    <source>
        <dbReference type="ARBA" id="ARBA00023242"/>
    </source>
</evidence>
<dbReference type="Proteomes" id="UP000178912">
    <property type="component" value="Unassembled WGS sequence"/>
</dbReference>
<dbReference type="GO" id="GO:0003700">
    <property type="term" value="F:DNA-binding transcription factor activity"/>
    <property type="evidence" value="ECO:0007669"/>
    <property type="project" value="TreeGrafter"/>
</dbReference>
<dbReference type="GO" id="GO:0045944">
    <property type="term" value="P:positive regulation of transcription by RNA polymerase II"/>
    <property type="evidence" value="ECO:0007669"/>
    <property type="project" value="TreeGrafter"/>
</dbReference>
<reference evidence="3" key="1">
    <citation type="submission" date="2016-03" db="EMBL/GenBank/DDBJ databases">
        <authorList>
            <person name="Guldener U."/>
        </authorList>
    </citation>
    <scope>NUCLEOTIDE SEQUENCE [LARGE SCALE GENOMIC DNA]</scope>
    <source>
        <strain evidence="3">04CH-RAC-A.6.1</strain>
    </source>
</reference>
<evidence type="ECO:0000313" key="3">
    <source>
        <dbReference type="Proteomes" id="UP000178912"/>
    </source>
</evidence>
<dbReference type="PANTHER" id="PTHR37534:SF2">
    <property type="entry name" value="N-ACETYLTRANSFERASE DOMAIN-CONTAINING PROTEIN"/>
    <property type="match status" value="1"/>
</dbReference>
<dbReference type="OrthoDB" id="3598904at2759"/>
<evidence type="ECO:0000313" key="2">
    <source>
        <dbReference type="EMBL" id="CZS99955.1"/>
    </source>
</evidence>
<name>A0A1E1KPM9_9HELO</name>